<dbReference type="Pfam" id="PF00496">
    <property type="entry name" value="SBP_bac_5"/>
    <property type="match status" value="1"/>
</dbReference>
<dbReference type="KEGG" id="smao:CAG99_01320"/>
<dbReference type="AlphaFoldDB" id="A0A1W7CSG4"/>
<keyword evidence="1" id="KW-0732">Signal</keyword>
<organism evidence="3 4">
    <name type="scientific">Streptomyces marincola</name>
    <dbReference type="NCBI Taxonomy" id="2878388"/>
    <lineage>
        <taxon>Bacteria</taxon>
        <taxon>Bacillati</taxon>
        <taxon>Actinomycetota</taxon>
        <taxon>Actinomycetes</taxon>
        <taxon>Kitasatosporales</taxon>
        <taxon>Streptomycetaceae</taxon>
        <taxon>Streptomyces</taxon>
    </lineage>
</organism>
<dbReference type="Gene3D" id="3.10.105.10">
    <property type="entry name" value="Dipeptide-binding Protein, Domain 3"/>
    <property type="match status" value="1"/>
</dbReference>
<sequence>MSMHARWRRIRTASIGVVSVGLLATACGGGSDNGGSSADSDTLIVYTGLAGDWPRVFNPYLPTVSEGAGTIFEPLFFYNIARQDDPAPRLGTEYAWNEDGTELSITLREGVEWSDGEAFTADDVAFTLNMLLENEALNTQNFQGEPTVVDDTHLTVAFEEPAYMKAPDLLGKTWIVPEHIWGELEDPGTDQIPEPVGTGPFTLSEFSPQAFTLAANENYWDGAPKLPEVRYVALSGNQAGADALAAGEIDFQTGPVPDMANFEANHEGYKDVTVHAFQMVLDTCSNAELGCTGPQTDPAVRQAIYYAMDREQLNTLAFQNTADEMSPGFALPERDAGYVSADLENQTVPMNADIARAQEILEGAGWTMGGDGFYEKDGERLSMTVRVVTGWTDYITAVNTLSEQLKDAGIELTPQPASNNETMDARGRGDFQLQIDSQYPGPTPDPYYVYNNFFNSDNTVPVGETANPNFARYSNSAVDEAIAELNQIDPADTEQRQPFYDIIQAEIERDMPYIPIMLGGNTSQFNSAKFTGWPTDVNLYAYPAVWQRPDQAEIYRSLEPTGE</sequence>
<dbReference type="GO" id="GO:0042597">
    <property type="term" value="C:periplasmic space"/>
    <property type="evidence" value="ECO:0007669"/>
    <property type="project" value="UniProtKB-ARBA"/>
</dbReference>
<dbReference type="RefSeq" id="WP_086157173.1">
    <property type="nucleotide sequence ID" value="NZ_CP021121.1"/>
</dbReference>
<dbReference type="Proteomes" id="UP000194218">
    <property type="component" value="Chromosome"/>
</dbReference>
<dbReference type="InterPro" id="IPR030678">
    <property type="entry name" value="Peptide/Ni-bd"/>
</dbReference>
<feature type="signal peptide" evidence="1">
    <location>
        <begin position="1"/>
        <end position="26"/>
    </location>
</feature>
<dbReference type="GO" id="GO:0015833">
    <property type="term" value="P:peptide transport"/>
    <property type="evidence" value="ECO:0007669"/>
    <property type="project" value="TreeGrafter"/>
</dbReference>
<proteinExistence type="predicted"/>
<dbReference type="EMBL" id="CP021121">
    <property type="protein sequence ID" value="ARQ67649.1"/>
    <property type="molecule type" value="Genomic_DNA"/>
</dbReference>
<gene>
    <name evidence="3" type="ORF">CAG99_01320</name>
</gene>
<dbReference type="GO" id="GO:1904680">
    <property type="term" value="F:peptide transmembrane transporter activity"/>
    <property type="evidence" value="ECO:0007669"/>
    <property type="project" value="TreeGrafter"/>
</dbReference>
<feature type="chain" id="PRO_5038420739" evidence="1">
    <location>
        <begin position="27"/>
        <end position="563"/>
    </location>
</feature>
<dbReference type="PROSITE" id="PS51257">
    <property type="entry name" value="PROKAR_LIPOPROTEIN"/>
    <property type="match status" value="1"/>
</dbReference>
<keyword evidence="4" id="KW-1185">Reference proteome</keyword>
<feature type="domain" description="Solute-binding protein family 5" evidence="2">
    <location>
        <begin position="86"/>
        <end position="458"/>
    </location>
</feature>
<reference evidence="3 4" key="1">
    <citation type="submission" date="2017-05" db="EMBL/GenBank/DDBJ databases">
        <title>Complete genome sequence of Streptomyces sp. SCSIO 03032 revealed the diverse biosynthetic pathways for its bioactive secondary metabolites.</title>
        <authorList>
            <person name="Ma L."/>
            <person name="Zhu Y."/>
            <person name="Zhang W."/>
            <person name="Zhang G."/>
            <person name="Tian X."/>
            <person name="Zhang S."/>
            <person name="Zhang C."/>
        </authorList>
    </citation>
    <scope>NUCLEOTIDE SEQUENCE [LARGE SCALE GENOMIC DNA]</scope>
    <source>
        <strain evidence="3 4">SCSIO 03032</strain>
    </source>
</reference>
<dbReference type="CDD" id="cd08509">
    <property type="entry name" value="PBP2_TmCBP_oligosaccharides_like"/>
    <property type="match status" value="1"/>
</dbReference>
<evidence type="ECO:0000313" key="3">
    <source>
        <dbReference type="EMBL" id="ARQ67649.1"/>
    </source>
</evidence>
<dbReference type="OrthoDB" id="9764591at2"/>
<dbReference type="SUPFAM" id="SSF53850">
    <property type="entry name" value="Periplasmic binding protein-like II"/>
    <property type="match status" value="1"/>
</dbReference>
<evidence type="ECO:0000259" key="2">
    <source>
        <dbReference type="Pfam" id="PF00496"/>
    </source>
</evidence>
<name>A0A1W7CSG4_9ACTN</name>
<dbReference type="GO" id="GO:0043190">
    <property type="term" value="C:ATP-binding cassette (ABC) transporter complex"/>
    <property type="evidence" value="ECO:0007669"/>
    <property type="project" value="InterPro"/>
</dbReference>
<evidence type="ECO:0000313" key="4">
    <source>
        <dbReference type="Proteomes" id="UP000194218"/>
    </source>
</evidence>
<protein>
    <submittedName>
        <fullName evidence="3">Peptide ABC transporter substrate-binding protein</fullName>
    </submittedName>
</protein>
<dbReference type="PANTHER" id="PTHR30290">
    <property type="entry name" value="PERIPLASMIC BINDING COMPONENT OF ABC TRANSPORTER"/>
    <property type="match status" value="1"/>
</dbReference>
<dbReference type="Gene3D" id="3.90.76.10">
    <property type="entry name" value="Dipeptide-binding Protein, Domain 1"/>
    <property type="match status" value="1"/>
</dbReference>
<dbReference type="PIRSF" id="PIRSF002741">
    <property type="entry name" value="MppA"/>
    <property type="match status" value="1"/>
</dbReference>
<dbReference type="InterPro" id="IPR000914">
    <property type="entry name" value="SBP_5_dom"/>
</dbReference>
<accession>A0A1W7CSG4</accession>
<evidence type="ECO:0000256" key="1">
    <source>
        <dbReference type="SAM" id="SignalP"/>
    </source>
</evidence>
<dbReference type="Gene3D" id="3.40.190.10">
    <property type="entry name" value="Periplasmic binding protein-like II"/>
    <property type="match status" value="1"/>
</dbReference>
<dbReference type="InterPro" id="IPR039424">
    <property type="entry name" value="SBP_5"/>
</dbReference>